<dbReference type="Proteomes" id="UP000681526">
    <property type="component" value="Unassembled WGS sequence"/>
</dbReference>
<evidence type="ECO:0000256" key="1">
    <source>
        <dbReference type="SAM" id="Phobius"/>
    </source>
</evidence>
<keyword evidence="1" id="KW-0472">Membrane</keyword>
<protein>
    <submittedName>
        <fullName evidence="3">Uncharacterized protein</fullName>
    </submittedName>
</protein>
<gene>
    <name evidence="3" type="primary">txxe 951</name>
    <name evidence="3" type="ORF">TXXE_08485</name>
</gene>
<evidence type="ECO:0000313" key="3">
    <source>
        <dbReference type="EMBL" id="CAG5085048.1"/>
    </source>
</evidence>
<keyword evidence="2" id="KW-0732">Signal</keyword>
<evidence type="ECO:0000313" key="4">
    <source>
        <dbReference type="Proteomes" id="UP000681526"/>
    </source>
</evidence>
<dbReference type="SUPFAM" id="SSF52317">
    <property type="entry name" value="Class I glutamine amidotransferase-like"/>
    <property type="match status" value="1"/>
</dbReference>
<dbReference type="Gene3D" id="3.40.50.880">
    <property type="match status" value="1"/>
</dbReference>
<keyword evidence="1" id="KW-1133">Transmembrane helix</keyword>
<feature type="transmembrane region" description="Helical" evidence="1">
    <location>
        <begin position="369"/>
        <end position="390"/>
    </location>
</feature>
<feature type="signal peptide" evidence="2">
    <location>
        <begin position="1"/>
        <end position="34"/>
    </location>
</feature>
<dbReference type="InterPro" id="IPR029062">
    <property type="entry name" value="Class_I_gatase-like"/>
</dbReference>
<dbReference type="EMBL" id="CAJRAY010000038">
    <property type="protein sequence ID" value="CAG5085048.1"/>
    <property type="molecule type" value="Genomic_DNA"/>
</dbReference>
<accession>A0ABM8V3H4</accession>
<comment type="caution">
    <text evidence="3">The sequence shown here is derived from an EMBL/GenBank/DDBJ whole genome shotgun (WGS) entry which is preliminary data.</text>
</comment>
<feature type="chain" id="PRO_5045040555" evidence="2">
    <location>
        <begin position="35"/>
        <end position="800"/>
    </location>
</feature>
<proteinExistence type="predicted"/>
<reference evidence="3 4" key="1">
    <citation type="submission" date="2021-04" db="EMBL/GenBank/DDBJ databases">
        <authorList>
            <person name="Rakotoarivonina H."/>
        </authorList>
    </citation>
    <scope>NUCLEOTIDE SEQUENCE [LARGE SCALE GENOMIC DNA]</scope>
    <source>
        <strain evidence="3 4">XE</strain>
    </source>
</reference>
<feature type="transmembrane region" description="Helical" evidence="1">
    <location>
        <begin position="402"/>
        <end position="421"/>
    </location>
</feature>
<sequence>MADVLGRWIKVWLPAALAALLALLLLWPDQPAAAAETEAGIEMRWELGFQSVYKEGKYTRLRLTLTNRTGRDLRGDVVFAYDDGFPKEIAVPAELPADTPMIVEMTVPGMVYNKDNNRIRFDEGGAGSGRQVPVVSGQPYLQGSGDNSTTVGVVARDPDTMNVLALLMTRGYNFRTIVLKEDDLPADSLQLGALDMLVLNDVPTGNWPQERIDAIRGWVIRGGRLVVSGGAGYAKTAAAFADLVPVAPGGTAELESARILEAIGEESLPAGMPMTVSTGDLQAGIVTLADGVPISAVRAYGSGSVLYVAFDPSVEPLASWEGGLKLWERMLTGIGLYPVMTGVRYGYSYDFWHYDSILSYFPSLKPPKIGHLSLFFIIYVLLAAPILYLLLKKFDRREWMWWLIPVLSVICSVVIFTVGSADKRTVKAHSVRAVQLSGDGWADRSAGAAVFVPSGGKVGVSFEGADFAVPLRDEDLVQSGVSGLSGGKLTRMTDGGAAAEWRDVPYWSIRKAWVHFGASPGYGQFDTAIAYNGSYLDIEVTNQTAADLKHVSVLMNGAAYRIGDLARGESGTVNIPYAGGPSIVAGIGYASYGSLLFPYPSGKDSYARERGLLDAYLNESRNAKINGAVDGEVPLIVGFSSDGEGWFEVNGSAVPSDNVTLWAQPLDLTVADVEGGVPGIVQPVITRNAMLEFGNIHDDLLEMADGTLNFEYPLPWRDEPYHSFIIRQHEPMAFNKATLSVWNDASGEWEPVQMNADSYMLPGPAESYVTDQHTVRMQLEASGRIRYRLPVLELGGGTAE</sequence>
<keyword evidence="1" id="KW-0812">Transmembrane</keyword>
<keyword evidence="4" id="KW-1185">Reference proteome</keyword>
<organism evidence="3 4">
    <name type="scientific">Thermobacillus xylanilyticus</name>
    <dbReference type="NCBI Taxonomy" id="76633"/>
    <lineage>
        <taxon>Bacteria</taxon>
        <taxon>Bacillati</taxon>
        <taxon>Bacillota</taxon>
        <taxon>Bacilli</taxon>
        <taxon>Bacillales</taxon>
        <taxon>Paenibacillaceae</taxon>
        <taxon>Thermobacillus</taxon>
    </lineage>
</organism>
<dbReference type="RefSeq" id="WP_213484230.1">
    <property type="nucleotide sequence ID" value="NZ_CAJRAY010000038.1"/>
</dbReference>
<evidence type="ECO:0000256" key="2">
    <source>
        <dbReference type="SAM" id="SignalP"/>
    </source>
</evidence>
<name>A0ABM8V3H4_THEXY</name>